<dbReference type="InterPro" id="IPR019775">
    <property type="entry name" value="WD40_repeat_CS"/>
</dbReference>
<keyword evidence="4" id="KW-0732">Signal</keyword>
<dbReference type="PANTHER" id="PTHR22847:SF637">
    <property type="entry name" value="WD REPEAT DOMAIN 5B"/>
    <property type="match status" value="1"/>
</dbReference>
<dbReference type="Gene3D" id="2.130.10.10">
    <property type="entry name" value="YVTN repeat-like/Quinoprotein amine dehydrogenase"/>
    <property type="match status" value="2"/>
</dbReference>
<comment type="caution">
    <text evidence="5">The sequence shown here is derived from an EMBL/GenBank/DDBJ whole genome shotgun (WGS) entry which is preliminary data.</text>
</comment>
<proteinExistence type="predicted"/>
<feature type="repeat" description="WD" evidence="3">
    <location>
        <begin position="277"/>
        <end position="310"/>
    </location>
</feature>
<gene>
    <name evidence="5" type="ORF">CTAYLR_003922</name>
</gene>
<dbReference type="InterPro" id="IPR001680">
    <property type="entry name" value="WD40_rpt"/>
</dbReference>
<keyword evidence="2" id="KW-0677">Repeat</keyword>
<dbReference type="Pfam" id="PF00400">
    <property type="entry name" value="WD40"/>
    <property type="match status" value="4"/>
</dbReference>
<feature type="signal peptide" evidence="4">
    <location>
        <begin position="1"/>
        <end position="17"/>
    </location>
</feature>
<dbReference type="InterPro" id="IPR015943">
    <property type="entry name" value="WD40/YVTN_repeat-like_dom_sf"/>
</dbReference>
<dbReference type="PROSITE" id="PS50082">
    <property type="entry name" value="WD_REPEATS_2"/>
    <property type="match status" value="2"/>
</dbReference>
<dbReference type="PROSITE" id="PS50294">
    <property type="entry name" value="WD_REPEATS_REGION"/>
    <property type="match status" value="1"/>
</dbReference>
<dbReference type="AlphaFoldDB" id="A0AAD7UB36"/>
<evidence type="ECO:0000256" key="4">
    <source>
        <dbReference type="SAM" id="SignalP"/>
    </source>
</evidence>
<feature type="repeat" description="WD" evidence="3">
    <location>
        <begin position="435"/>
        <end position="474"/>
    </location>
</feature>
<name>A0AAD7UB36_9STRA</name>
<reference evidence="5" key="1">
    <citation type="submission" date="2023-01" db="EMBL/GenBank/DDBJ databases">
        <title>Metagenome sequencing of chrysophaentin producing Chrysophaeum taylorii.</title>
        <authorList>
            <person name="Davison J."/>
            <person name="Bewley C."/>
        </authorList>
    </citation>
    <scope>NUCLEOTIDE SEQUENCE</scope>
    <source>
        <strain evidence="5">NIES-1699</strain>
    </source>
</reference>
<dbReference type="SUPFAM" id="SSF50978">
    <property type="entry name" value="WD40 repeat-like"/>
    <property type="match status" value="1"/>
</dbReference>
<dbReference type="PANTHER" id="PTHR22847">
    <property type="entry name" value="WD40 REPEAT PROTEIN"/>
    <property type="match status" value="1"/>
</dbReference>
<evidence type="ECO:0000313" key="5">
    <source>
        <dbReference type="EMBL" id="KAJ8600712.1"/>
    </source>
</evidence>
<dbReference type="InterPro" id="IPR036322">
    <property type="entry name" value="WD40_repeat_dom_sf"/>
</dbReference>
<sequence>MVLRRLALASTLTAVVSFAVDSVSSFSLGRRARACRAIPGRDDYRREEFWSGDGDSVDCGDLKLLYERISKTREILERADRACAENWRRGAGVQTAVVELEDGRVSQARLHGNTCAFGTSNGGVLVIDLVFGDVMDGYEGHDGEVTALDWDGTRLLTGGVDGVVCVYEPQNRGDDAPFELVDVTDEYDDDYEDDDDEERASLRDDGDVENILNFDKTSRGDADAAALARAPLYQALCEDLAPPSDDSIIISKTSSVTDAVRDLVYGDEDEAEEAIALQGHSSRVTGVRWCDGIVYSSSLDKQILAWNLTSRRGRVIATTKSPICCLAIADNLAIVGLLDGSVEAYDRETGEVAFEIVKAHDGAVRALHVDATADAPLDGRLLVTGGMDGVVKCYTIERVGGTLQPMPPSPQRVDYFSCDDYLEQRRRNRLGAHALRGHSGAVVAVQADETKLVSAATDGSVRVWCLRTGHQLYAIQGLSRKISSVHFDKHLLVCDGTEESIVVHDFSDPRARQLVDADNDD</sequence>
<evidence type="ECO:0000256" key="2">
    <source>
        <dbReference type="ARBA" id="ARBA00022737"/>
    </source>
</evidence>
<dbReference type="PROSITE" id="PS00678">
    <property type="entry name" value="WD_REPEATS_1"/>
    <property type="match status" value="1"/>
</dbReference>
<keyword evidence="6" id="KW-1185">Reference proteome</keyword>
<dbReference type="EMBL" id="JAQMWT010000480">
    <property type="protein sequence ID" value="KAJ8600712.1"/>
    <property type="molecule type" value="Genomic_DNA"/>
</dbReference>
<dbReference type="GO" id="GO:1990234">
    <property type="term" value="C:transferase complex"/>
    <property type="evidence" value="ECO:0007669"/>
    <property type="project" value="UniProtKB-ARBA"/>
</dbReference>
<dbReference type="Proteomes" id="UP001230188">
    <property type="component" value="Unassembled WGS sequence"/>
</dbReference>
<evidence type="ECO:0000256" key="1">
    <source>
        <dbReference type="ARBA" id="ARBA00022574"/>
    </source>
</evidence>
<keyword evidence="1 3" id="KW-0853">WD repeat</keyword>
<protein>
    <submittedName>
        <fullName evidence="5">Uncharacterized protein</fullName>
    </submittedName>
</protein>
<accession>A0AAD7UB36</accession>
<evidence type="ECO:0000256" key="3">
    <source>
        <dbReference type="PROSITE-ProRule" id="PRU00221"/>
    </source>
</evidence>
<dbReference type="SMART" id="SM00320">
    <property type="entry name" value="WD40"/>
    <property type="match status" value="6"/>
</dbReference>
<evidence type="ECO:0000313" key="6">
    <source>
        <dbReference type="Proteomes" id="UP001230188"/>
    </source>
</evidence>
<feature type="chain" id="PRO_5041972468" evidence="4">
    <location>
        <begin position="18"/>
        <end position="521"/>
    </location>
</feature>
<organism evidence="5 6">
    <name type="scientific">Chrysophaeum taylorii</name>
    <dbReference type="NCBI Taxonomy" id="2483200"/>
    <lineage>
        <taxon>Eukaryota</taxon>
        <taxon>Sar</taxon>
        <taxon>Stramenopiles</taxon>
        <taxon>Ochrophyta</taxon>
        <taxon>Pelagophyceae</taxon>
        <taxon>Pelagomonadales</taxon>
        <taxon>Pelagomonadaceae</taxon>
        <taxon>Chrysophaeum</taxon>
    </lineage>
</organism>